<dbReference type="EMBL" id="GANP01003805">
    <property type="protein sequence ID" value="JAB80663.1"/>
    <property type="molecule type" value="mRNA"/>
</dbReference>
<protein>
    <submittedName>
        <fullName evidence="2">Uncharacterized protein</fullName>
    </submittedName>
</protein>
<name>V5I0H2_IXORI</name>
<dbReference type="AlphaFoldDB" id="V5I0H2"/>
<reference evidence="2" key="1">
    <citation type="journal article" date="2015" name="Sci. Rep.">
        <title>Tissue- and time-dependent transcription in Ixodes ricinus salivary glands and midguts when blood feeding on the vertebrate host.</title>
        <authorList>
            <person name="Kotsyfakis M."/>
            <person name="Schwarz A."/>
            <person name="Erhart J."/>
            <person name="Ribeiro J.M."/>
        </authorList>
    </citation>
    <scope>NUCLEOTIDE SEQUENCE</scope>
    <source>
        <tissue evidence="2">Salivary gland and midgut</tissue>
    </source>
</reference>
<sequence>SGSGPQEKNDETESPEGDTIKPTLELLNKSVPDFVGDYDKKKEFAVIIYHKLRHKPNRIVGQRRRNQKTLVNEEKSATSSAAINLISLDFPKLYFCP</sequence>
<evidence type="ECO:0000313" key="2">
    <source>
        <dbReference type="EMBL" id="JAB80663.1"/>
    </source>
</evidence>
<feature type="region of interest" description="Disordered" evidence="1">
    <location>
        <begin position="1"/>
        <end position="23"/>
    </location>
</feature>
<feature type="non-terminal residue" evidence="2">
    <location>
        <position position="1"/>
    </location>
</feature>
<organism evidence="2">
    <name type="scientific">Ixodes ricinus</name>
    <name type="common">Common tick</name>
    <name type="synonym">Acarus ricinus</name>
    <dbReference type="NCBI Taxonomy" id="34613"/>
    <lineage>
        <taxon>Eukaryota</taxon>
        <taxon>Metazoa</taxon>
        <taxon>Ecdysozoa</taxon>
        <taxon>Arthropoda</taxon>
        <taxon>Chelicerata</taxon>
        <taxon>Arachnida</taxon>
        <taxon>Acari</taxon>
        <taxon>Parasitiformes</taxon>
        <taxon>Ixodida</taxon>
        <taxon>Ixodoidea</taxon>
        <taxon>Ixodidae</taxon>
        <taxon>Ixodinae</taxon>
        <taxon>Ixodes</taxon>
    </lineage>
</organism>
<proteinExistence type="evidence at transcript level"/>
<evidence type="ECO:0000256" key="1">
    <source>
        <dbReference type="SAM" id="MobiDB-lite"/>
    </source>
</evidence>
<accession>V5I0H2</accession>